<dbReference type="InterPro" id="IPR052169">
    <property type="entry name" value="CW_Biosynth-Accessory"/>
</dbReference>
<name>A0A955L6J0_9BACT</name>
<dbReference type="EMBL" id="JAGQLK010000179">
    <property type="protein sequence ID" value="MCA9383932.1"/>
    <property type="molecule type" value="Genomic_DNA"/>
</dbReference>
<dbReference type="SMART" id="SM00854">
    <property type="entry name" value="PGA_cap"/>
    <property type="match status" value="1"/>
</dbReference>
<protein>
    <submittedName>
        <fullName evidence="3">CapA family protein</fullName>
    </submittedName>
</protein>
<evidence type="ECO:0000313" key="4">
    <source>
        <dbReference type="Proteomes" id="UP000783287"/>
    </source>
</evidence>
<evidence type="ECO:0000256" key="1">
    <source>
        <dbReference type="ARBA" id="ARBA00005662"/>
    </source>
</evidence>
<dbReference type="Gene3D" id="3.60.21.10">
    <property type="match status" value="1"/>
</dbReference>
<organism evidence="3 4">
    <name type="scientific">Candidatus Dojkabacteria bacterium</name>
    <dbReference type="NCBI Taxonomy" id="2099670"/>
    <lineage>
        <taxon>Bacteria</taxon>
        <taxon>Candidatus Dojkabacteria</taxon>
    </lineage>
</organism>
<reference evidence="3" key="2">
    <citation type="journal article" date="2021" name="Microbiome">
        <title>Successional dynamics and alternative stable states in a saline activated sludge microbial community over 9 years.</title>
        <authorList>
            <person name="Wang Y."/>
            <person name="Ye J."/>
            <person name="Ju F."/>
            <person name="Liu L."/>
            <person name="Boyd J.A."/>
            <person name="Deng Y."/>
            <person name="Parks D.H."/>
            <person name="Jiang X."/>
            <person name="Yin X."/>
            <person name="Woodcroft B.J."/>
            <person name="Tyson G.W."/>
            <person name="Hugenholtz P."/>
            <person name="Polz M.F."/>
            <person name="Zhang T."/>
        </authorList>
    </citation>
    <scope>NUCLEOTIDE SEQUENCE</scope>
    <source>
        <strain evidence="3">HKST-UBA14</strain>
    </source>
</reference>
<dbReference type="CDD" id="cd07381">
    <property type="entry name" value="MPP_CapA"/>
    <property type="match status" value="1"/>
</dbReference>
<dbReference type="Proteomes" id="UP000783287">
    <property type="component" value="Unassembled WGS sequence"/>
</dbReference>
<dbReference type="AlphaFoldDB" id="A0A955L6J0"/>
<comment type="similarity">
    <text evidence="1">Belongs to the CapA family.</text>
</comment>
<proteinExistence type="inferred from homology"/>
<sequence length="507" mass="57100">MKKLKIVILTLTFVTISVVGIVYATQVPSSNSISGDFQEGTFATKLFMDGLPFVPVTYFTNMDSDITKEELLKSQLISYEENIEILPEGIIAEIISEEDIYAELAAGKIALLRPSQVSPKMKTLIVDGFYYWDYEEGYPLVSYQLKFTSDVEKEDEHHTFFAGGEIIPARAVDRLGLNKYNNYTYLFDYYRDDIEDSDIAIALLENSIQGNPSPCTGCMSFLGDEQVAGGLSEVGFDFLSTAGNHAGDAGQSAYASTISLLNDKEIQTTGTGDTEDNVISPTVMEVNGVRVGMISADDVAFYYWKKLSNEGVYGTNWFSIYNSGAYSIDEERVQQINSIKEENEIDYLIVYMSWGVEYTNYPTNHQQNLAKAILDNGADIIIGSHPHWVQSIEFYGDKPIIYSLGNFIFDQTHTTPTREGATVKLHYLDQELKSIEIMPHLICGYHQNNNDLTPKLLGGELSLDEIYDYPEANGCVFWQAKKLKPDHPSYREILERMFEYTSISEYE</sequence>
<dbReference type="InterPro" id="IPR019079">
    <property type="entry name" value="Capsule_synth_CapA"/>
</dbReference>
<evidence type="ECO:0000259" key="2">
    <source>
        <dbReference type="SMART" id="SM00854"/>
    </source>
</evidence>
<reference evidence="3" key="1">
    <citation type="submission" date="2020-04" db="EMBL/GenBank/DDBJ databases">
        <authorList>
            <person name="Zhang T."/>
        </authorList>
    </citation>
    <scope>NUCLEOTIDE SEQUENCE</scope>
    <source>
        <strain evidence="3">HKST-UBA14</strain>
    </source>
</reference>
<dbReference type="SUPFAM" id="SSF56300">
    <property type="entry name" value="Metallo-dependent phosphatases"/>
    <property type="match status" value="1"/>
</dbReference>
<comment type="caution">
    <text evidence="3">The sequence shown here is derived from an EMBL/GenBank/DDBJ whole genome shotgun (WGS) entry which is preliminary data.</text>
</comment>
<feature type="domain" description="Capsule synthesis protein CapA" evidence="2">
    <location>
        <begin position="159"/>
        <end position="411"/>
    </location>
</feature>
<accession>A0A955L6J0</accession>
<evidence type="ECO:0000313" key="3">
    <source>
        <dbReference type="EMBL" id="MCA9383932.1"/>
    </source>
</evidence>
<dbReference type="Pfam" id="PF09587">
    <property type="entry name" value="PGA_cap"/>
    <property type="match status" value="1"/>
</dbReference>
<gene>
    <name evidence="3" type="ORF">KC909_06240</name>
</gene>
<dbReference type="PANTHER" id="PTHR33393:SF12">
    <property type="entry name" value="CAPSULE BIOSYNTHESIS PROTEIN CAPA"/>
    <property type="match status" value="1"/>
</dbReference>
<dbReference type="InterPro" id="IPR029052">
    <property type="entry name" value="Metallo-depent_PP-like"/>
</dbReference>
<dbReference type="PANTHER" id="PTHR33393">
    <property type="entry name" value="POLYGLUTAMINE SYNTHESIS ACCESSORY PROTEIN RV0574C-RELATED"/>
    <property type="match status" value="1"/>
</dbReference>